<name>A0ABD3FWE8_9STRA</name>
<dbReference type="Proteomes" id="UP001632037">
    <property type="component" value="Unassembled WGS sequence"/>
</dbReference>
<organism evidence="1 2">
    <name type="scientific">Phytophthora oleae</name>
    <dbReference type="NCBI Taxonomy" id="2107226"/>
    <lineage>
        <taxon>Eukaryota</taxon>
        <taxon>Sar</taxon>
        <taxon>Stramenopiles</taxon>
        <taxon>Oomycota</taxon>
        <taxon>Peronosporomycetes</taxon>
        <taxon>Peronosporales</taxon>
        <taxon>Peronosporaceae</taxon>
        <taxon>Phytophthora</taxon>
    </lineage>
</organism>
<proteinExistence type="predicted"/>
<gene>
    <name evidence="1" type="ORF">V7S43_005382</name>
</gene>
<accession>A0ABD3FWE8</accession>
<evidence type="ECO:0000313" key="2">
    <source>
        <dbReference type="Proteomes" id="UP001632037"/>
    </source>
</evidence>
<evidence type="ECO:0000313" key="1">
    <source>
        <dbReference type="EMBL" id="KAL3670010.1"/>
    </source>
</evidence>
<dbReference type="AlphaFoldDB" id="A0ABD3FWE8"/>
<dbReference type="EMBL" id="JBIMZQ010000008">
    <property type="protein sequence ID" value="KAL3670010.1"/>
    <property type="molecule type" value="Genomic_DNA"/>
</dbReference>
<protein>
    <submittedName>
        <fullName evidence="1">Uncharacterized protein</fullName>
    </submittedName>
</protein>
<keyword evidence="2" id="KW-1185">Reference proteome</keyword>
<reference evidence="1 2" key="1">
    <citation type="submission" date="2024-09" db="EMBL/GenBank/DDBJ databases">
        <title>Genome sequencing and assembly of Phytophthora oleae, isolate VK10A, causative agent of rot of olive drupes.</title>
        <authorList>
            <person name="Conti Taguali S."/>
            <person name="Riolo M."/>
            <person name="La Spada F."/>
            <person name="Cacciola S.O."/>
            <person name="Dionisio G."/>
        </authorList>
    </citation>
    <scope>NUCLEOTIDE SEQUENCE [LARGE SCALE GENOMIC DNA]</scope>
    <source>
        <strain evidence="1 2">VK10A</strain>
    </source>
</reference>
<comment type="caution">
    <text evidence="1">The sequence shown here is derived from an EMBL/GenBank/DDBJ whole genome shotgun (WGS) entry which is preliminary data.</text>
</comment>
<sequence length="116" mass="12518">MDVPRAVILCSPGKDSSFASAASLDSSTWSGYCAAASSKMKPLGMKSFMNATTSLDVDRVCFVNLSVEFDMRGACVYHVNQASFKLEAVETLASITASRNSSFWLAWINCSIKAAW</sequence>